<comment type="caution">
    <text evidence="2">The sequence shown here is derived from an EMBL/GenBank/DDBJ whole genome shotgun (WGS) entry which is preliminary data.</text>
</comment>
<protein>
    <submittedName>
        <fullName evidence="2">Transcription factor</fullName>
    </submittedName>
</protein>
<gene>
    <name evidence="2" type="ORF">PG996_000139</name>
</gene>
<name>A0ABR1WCW4_9PEZI</name>
<organism evidence="2 3">
    <name type="scientific">Apiospora saccharicola</name>
    <dbReference type="NCBI Taxonomy" id="335842"/>
    <lineage>
        <taxon>Eukaryota</taxon>
        <taxon>Fungi</taxon>
        <taxon>Dikarya</taxon>
        <taxon>Ascomycota</taxon>
        <taxon>Pezizomycotina</taxon>
        <taxon>Sordariomycetes</taxon>
        <taxon>Xylariomycetidae</taxon>
        <taxon>Amphisphaeriales</taxon>
        <taxon>Apiosporaceae</taxon>
        <taxon>Apiospora</taxon>
    </lineage>
</organism>
<evidence type="ECO:0000313" key="2">
    <source>
        <dbReference type="EMBL" id="KAK8081358.1"/>
    </source>
</evidence>
<evidence type="ECO:0000313" key="3">
    <source>
        <dbReference type="Proteomes" id="UP001446871"/>
    </source>
</evidence>
<dbReference type="Pfam" id="PF14420">
    <property type="entry name" value="Clr5"/>
    <property type="match status" value="1"/>
</dbReference>
<dbReference type="Proteomes" id="UP001446871">
    <property type="component" value="Unassembled WGS sequence"/>
</dbReference>
<dbReference type="EMBL" id="JAQQWM010000001">
    <property type="protein sequence ID" value="KAK8081358.1"/>
    <property type="molecule type" value="Genomic_DNA"/>
</dbReference>
<accession>A0ABR1WCW4</accession>
<dbReference type="InterPro" id="IPR025676">
    <property type="entry name" value="Clr5_dom"/>
</dbReference>
<proteinExistence type="predicted"/>
<sequence>MESDASHPTLHSQLSRPLSLQFAASHDGRLQHARQVWDQYKSQIWQLYIVDRVPLPKVAAILQGRGFDASLKMYRSRIQSWGWTKNKPRRKAVVHADQPSNSLCPAVPSSAPSRLHGTLIQQTSRLLVDQSESGLCGWGPGNYGDSVSALSLSDIIQGNQLARRKHITEGFCLIRRGFSNIGHVFETQTLNAMLDMIVHIHRYCDPDIIQNLFNHLVKLSEKNPQTGKMVHDSLDELLRLSASPDLPYIDTILETQFYMDNELRRQGAFREPSVLTTLAAGVAPYLSQSPWIGTDWKDFLISSMDQMRCSMRDRYGVHDLDYHTWLFRHLGKTRNICGEGSEIAFELALSILNELDPITPQSARLLPECWITMAQYHWGQHQQQAERGLGNPRADYAIHLLCEFTNSREASGAASDVELGWLLMLESWQMQTGRVTDAVSTARRGSEMVRKIGEVKVENV</sequence>
<keyword evidence="3" id="KW-1185">Reference proteome</keyword>
<reference evidence="2 3" key="1">
    <citation type="submission" date="2023-01" db="EMBL/GenBank/DDBJ databases">
        <title>Analysis of 21 Apiospora genomes using comparative genomics revels a genus with tremendous synthesis potential of carbohydrate active enzymes and secondary metabolites.</title>
        <authorList>
            <person name="Sorensen T."/>
        </authorList>
    </citation>
    <scope>NUCLEOTIDE SEQUENCE [LARGE SCALE GENOMIC DNA]</scope>
    <source>
        <strain evidence="2 3">CBS 83171</strain>
    </source>
</reference>
<evidence type="ECO:0000259" key="1">
    <source>
        <dbReference type="Pfam" id="PF14420"/>
    </source>
</evidence>
<feature type="domain" description="Clr5" evidence="1">
    <location>
        <begin position="35"/>
        <end position="85"/>
    </location>
</feature>